<evidence type="ECO:0000313" key="3">
    <source>
        <dbReference type="EMBL" id="KAJ3997591.1"/>
    </source>
</evidence>
<feature type="compositionally biased region" description="Low complexity" evidence="1">
    <location>
        <begin position="554"/>
        <end position="565"/>
    </location>
</feature>
<evidence type="ECO:0000256" key="1">
    <source>
        <dbReference type="SAM" id="MobiDB-lite"/>
    </source>
</evidence>
<feature type="compositionally biased region" description="Low complexity" evidence="1">
    <location>
        <begin position="207"/>
        <end position="223"/>
    </location>
</feature>
<feature type="compositionally biased region" description="Acidic residues" evidence="1">
    <location>
        <begin position="281"/>
        <end position="292"/>
    </location>
</feature>
<feature type="compositionally biased region" description="Basic and acidic residues" evidence="1">
    <location>
        <begin position="1177"/>
        <end position="1189"/>
    </location>
</feature>
<feature type="compositionally biased region" description="Basic residues" evidence="1">
    <location>
        <begin position="167"/>
        <end position="180"/>
    </location>
</feature>
<feature type="compositionally biased region" description="Low complexity" evidence="1">
    <location>
        <begin position="1110"/>
        <end position="1128"/>
    </location>
</feature>
<feature type="compositionally biased region" description="Basic residues" evidence="1">
    <location>
        <begin position="658"/>
        <end position="669"/>
    </location>
</feature>
<feature type="signal peptide" evidence="2">
    <location>
        <begin position="1"/>
        <end position="20"/>
    </location>
</feature>
<feature type="compositionally biased region" description="Basic and acidic residues" evidence="1">
    <location>
        <begin position="146"/>
        <end position="155"/>
    </location>
</feature>
<feature type="compositionally biased region" description="Low complexity" evidence="1">
    <location>
        <begin position="807"/>
        <end position="822"/>
    </location>
</feature>
<feature type="region of interest" description="Disordered" evidence="1">
    <location>
        <begin position="1063"/>
        <end position="1138"/>
    </location>
</feature>
<keyword evidence="4" id="KW-1185">Reference proteome</keyword>
<feature type="compositionally biased region" description="Low complexity" evidence="1">
    <location>
        <begin position="255"/>
        <end position="279"/>
    </location>
</feature>
<proteinExistence type="predicted"/>
<name>A0ABQ8QGI1_9AGAR</name>
<feature type="compositionally biased region" description="Low complexity" evidence="1">
    <location>
        <begin position="425"/>
        <end position="446"/>
    </location>
</feature>
<feature type="compositionally biased region" description="Basic and acidic residues" evidence="1">
    <location>
        <begin position="1227"/>
        <end position="1240"/>
    </location>
</feature>
<keyword evidence="2" id="KW-0732">Signal</keyword>
<feature type="region of interest" description="Disordered" evidence="1">
    <location>
        <begin position="144"/>
        <end position="321"/>
    </location>
</feature>
<feature type="region of interest" description="Disordered" evidence="1">
    <location>
        <begin position="363"/>
        <end position="593"/>
    </location>
</feature>
<feature type="region of interest" description="Disordered" evidence="1">
    <location>
        <begin position="805"/>
        <end position="915"/>
    </location>
</feature>
<protein>
    <submittedName>
        <fullName evidence="3">Uncharacterized protein</fullName>
    </submittedName>
</protein>
<feature type="compositionally biased region" description="Basic and acidic residues" evidence="1">
    <location>
        <begin position="496"/>
        <end position="510"/>
    </location>
</feature>
<feature type="compositionally biased region" description="Polar residues" evidence="1">
    <location>
        <begin position="363"/>
        <end position="424"/>
    </location>
</feature>
<sequence length="1240" mass="132696">MRYRILVLRIIFFHDFRVLCLDQLLHSPPTIHVPSSHFVTRFVLSIEQLYHEPFFTYPPAPYFYTITVTVHEAAFCFFIAKMNTEQENSDHLHSTTPLPLHLQPSALVAVVTLVLAGSAILWKSNLRFGNVSLLPKRLVKDQQALNDEHESHDTSEGSNLNEGSKFHGSRSKERRKRRKDPMKELMKGGKKAKDLDKLLKHIDFPGPSDLTSSSAPNSASQSDFLSAQAAQEPSSNNNHFNRMRASRSESRTRDPSVSLSSRSVSISSAAGASARSGPSGDDFEEQDQEEEYPLTAIPPSPALPSEVNSGHSPTTSYDSTPSLAISMFSMESVDTADTSVQSSKYLDLDPVLDEERFEHVRFSATSLPKSASQNIRRNKNSNIQNSTPDNLATNHATDNTHVSPAMLTSSHSMPPNAPCTQSKDTTGSSSSTLNVSTASSSSPSPSRAGKPPRFRSQTRQDPSMGQGTSSSGVGLGFSTSMPIYSTSHTIGSTSKLESDYTDGEHMENGDHSASPQFSYPTLNGNTGSGSVNDSAPGSSKASSNAGVGTPPPGSTNSTSLSTQTQVASLRGALEASRKREEEARGREERSRSELDRLGNDLKVLRWEGNAWRRREGELQTQVQHLMHQLQSYATYFAQPPQFSPQLQNLAIPQPQRASGKHSKGKRPHTQSRNSPTSSRSTSKSSRPSRSSHASPIPPLAQLPEGQAMSQGSSSPSIGSPIIPPSRMFSPSSTFSPGHSSTPFLPNAQNIGPFSPSSSFGMFSPTGIPGGMPFASPHPGFAGVMSPLSPQSPYFPYPTYPAFGGFSQGPNQANGNGSSSNGGKMHPVQFLNTLNNTAKATGAGAGSGTEPGGTMSASSTMSSLNSLTSDSTGSVSPEFTSPSPAPGPSTERGRKRGRGAMTGTGTSDRSMGGYGPEYQYGYSYGYPYPYSVPNPFHEYTGTASVQGERGKESDEPSEGKNSFDSDAEHDVDGEVNELLAGSILKRPESMMGLRRSGSGGSSKSKSKLAREKLRMSPMKDMGMGEGQQPGDDGLSVASPSSDSGVVLTQGLDWLHDPTLFRRDSSEAISSQRSPPGIEAITLSMPSSPPQPNFPFPSNTIPTEIELDTELSSSSSSSSTKSNSESTSTTDLSDAVADTPPIEFTFPSIATWGYSYRTHSAGDVGEHERTVKGSVDVEALDKDRMNDHYDGGDSADQEITPLVDKMSPMSVDSNHGSSDSTIVISPGFDNEHDGADEERKPN</sequence>
<feature type="compositionally biased region" description="Polar residues" evidence="1">
    <location>
        <begin position="455"/>
        <end position="495"/>
    </location>
</feature>
<feature type="compositionally biased region" description="Low complexity" evidence="1">
    <location>
        <begin position="711"/>
        <end position="743"/>
    </location>
</feature>
<feature type="compositionally biased region" description="Low complexity" evidence="1">
    <location>
        <begin position="671"/>
        <end position="694"/>
    </location>
</feature>
<feature type="compositionally biased region" description="Basic and acidic residues" evidence="1">
    <location>
        <begin position="575"/>
        <end position="593"/>
    </location>
</feature>
<evidence type="ECO:0000313" key="4">
    <source>
        <dbReference type="Proteomes" id="UP001163828"/>
    </source>
</evidence>
<feature type="compositionally biased region" description="Polar residues" evidence="1">
    <location>
        <begin position="224"/>
        <end position="240"/>
    </location>
</feature>
<evidence type="ECO:0000256" key="2">
    <source>
        <dbReference type="SAM" id="SignalP"/>
    </source>
</evidence>
<feature type="compositionally biased region" description="Basic and acidic residues" evidence="1">
    <location>
        <begin position="181"/>
        <end position="203"/>
    </location>
</feature>
<feature type="compositionally biased region" description="Polar residues" evidence="1">
    <location>
        <begin position="511"/>
        <end position="546"/>
    </location>
</feature>
<feature type="compositionally biased region" description="Polar residues" evidence="1">
    <location>
        <begin position="306"/>
        <end position="321"/>
    </location>
</feature>
<gene>
    <name evidence="3" type="ORF">F5050DRAFT_1750649</name>
</gene>
<feature type="region of interest" description="Disordered" evidence="1">
    <location>
        <begin position="1158"/>
        <end position="1240"/>
    </location>
</feature>
<dbReference type="EMBL" id="MU790578">
    <property type="protein sequence ID" value="KAJ3997591.1"/>
    <property type="molecule type" value="Genomic_DNA"/>
</dbReference>
<accession>A0ABQ8QGI1</accession>
<comment type="caution">
    <text evidence="3">The sequence shown here is derived from an EMBL/GenBank/DDBJ whole genome shotgun (WGS) entry which is preliminary data.</text>
</comment>
<feature type="compositionally biased region" description="Basic and acidic residues" evidence="1">
    <location>
        <begin position="947"/>
        <end position="971"/>
    </location>
</feature>
<organism evidence="3 4">
    <name type="scientific">Lentinula boryana</name>
    <dbReference type="NCBI Taxonomy" id="40481"/>
    <lineage>
        <taxon>Eukaryota</taxon>
        <taxon>Fungi</taxon>
        <taxon>Dikarya</taxon>
        <taxon>Basidiomycota</taxon>
        <taxon>Agaricomycotina</taxon>
        <taxon>Agaricomycetes</taxon>
        <taxon>Agaricomycetidae</taxon>
        <taxon>Agaricales</taxon>
        <taxon>Marasmiineae</taxon>
        <taxon>Omphalotaceae</taxon>
        <taxon>Lentinula</taxon>
    </lineage>
</organism>
<feature type="region of interest" description="Disordered" evidence="1">
    <location>
        <begin position="653"/>
        <end position="751"/>
    </location>
</feature>
<reference evidence="3" key="1">
    <citation type="submission" date="2022-08" db="EMBL/GenBank/DDBJ databases">
        <authorList>
            <consortium name="DOE Joint Genome Institute"/>
            <person name="Min B."/>
            <person name="Riley R."/>
            <person name="Sierra-Patev S."/>
            <person name="Naranjo-Ortiz M."/>
            <person name="Looney B."/>
            <person name="Konkel Z."/>
            <person name="Slot J.C."/>
            <person name="Sakamoto Y."/>
            <person name="Steenwyk J.L."/>
            <person name="Rokas A."/>
            <person name="Carro J."/>
            <person name="Camarero S."/>
            <person name="Ferreira P."/>
            <person name="Molpeceres G."/>
            <person name="Ruiz-Duenas F.J."/>
            <person name="Serrano A."/>
            <person name="Henrissat B."/>
            <person name="Drula E."/>
            <person name="Hughes K.W."/>
            <person name="Mata J.L."/>
            <person name="Ishikawa N.K."/>
            <person name="Vargas-Isla R."/>
            <person name="Ushijima S."/>
            <person name="Smith C.A."/>
            <person name="Ahrendt S."/>
            <person name="Andreopoulos W."/>
            <person name="He G."/>
            <person name="Labutti K."/>
            <person name="Lipzen A."/>
            <person name="Ng V."/>
            <person name="Sandor L."/>
            <person name="Barry K."/>
            <person name="Martinez A.T."/>
            <person name="Xiao Y."/>
            <person name="Gibbons J.G."/>
            <person name="Terashima K."/>
            <person name="Hibbett D.S."/>
            <person name="Grigoriev I.V."/>
        </authorList>
    </citation>
    <scope>NUCLEOTIDE SEQUENCE</scope>
    <source>
        <strain evidence="3">TFB10827</strain>
    </source>
</reference>
<feature type="compositionally biased region" description="Low complexity" evidence="1">
    <location>
        <begin position="851"/>
        <end position="873"/>
    </location>
</feature>
<feature type="chain" id="PRO_5045477532" evidence="2">
    <location>
        <begin position="21"/>
        <end position="1240"/>
    </location>
</feature>
<feature type="compositionally biased region" description="Polar residues" evidence="1">
    <location>
        <begin position="1208"/>
        <end position="1221"/>
    </location>
</feature>
<dbReference type="Proteomes" id="UP001163828">
    <property type="component" value="Unassembled WGS sequence"/>
</dbReference>
<feature type="region of interest" description="Disordered" evidence="1">
    <location>
        <begin position="932"/>
        <end position="1043"/>
    </location>
</feature>